<comment type="caution">
    <text evidence="5">The sequence shown here is derived from an EMBL/GenBank/DDBJ whole genome shotgun (WGS) entry which is preliminary data.</text>
</comment>
<name>A0A1V4IW16_9CLOT</name>
<evidence type="ECO:0000313" key="6">
    <source>
        <dbReference type="Proteomes" id="UP000190080"/>
    </source>
</evidence>
<dbReference type="GO" id="GO:0003677">
    <property type="term" value="F:DNA binding"/>
    <property type="evidence" value="ECO:0007669"/>
    <property type="project" value="UniProtKB-KW"/>
</dbReference>
<organism evidence="5 6">
    <name type="scientific">Clostridium oryzae</name>
    <dbReference type="NCBI Taxonomy" id="1450648"/>
    <lineage>
        <taxon>Bacteria</taxon>
        <taxon>Bacillati</taxon>
        <taxon>Bacillota</taxon>
        <taxon>Clostridia</taxon>
        <taxon>Eubacteriales</taxon>
        <taxon>Clostridiaceae</taxon>
        <taxon>Clostridium</taxon>
    </lineage>
</organism>
<dbReference type="InterPro" id="IPR011991">
    <property type="entry name" value="ArsR-like_HTH"/>
</dbReference>
<dbReference type="STRING" id="1450648.CLORY_06930"/>
<reference evidence="5 6" key="1">
    <citation type="submission" date="2017-03" db="EMBL/GenBank/DDBJ databases">
        <title>Genome sequence of Clostridium oryzae DSM 28571.</title>
        <authorList>
            <person name="Poehlein A."/>
            <person name="Daniel R."/>
        </authorList>
    </citation>
    <scope>NUCLEOTIDE SEQUENCE [LARGE SCALE GENOMIC DNA]</scope>
    <source>
        <strain evidence="5 6">DSM 28571</strain>
    </source>
</reference>
<keyword evidence="6" id="KW-1185">Reference proteome</keyword>
<dbReference type="InterPro" id="IPR000835">
    <property type="entry name" value="HTH_MarR-typ"/>
</dbReference>
<dbReference type="PROSITE" id="PS50995">
    <property type="entry name" value="HTH_MARR_2"/>
    <property type="match status" value="1"/>
</dbReference>
<dbReference type="AlphaFoldDB" id="A0A1V4IW16"/>
<accession>A0A1V4IW16</accession>
<evidence type="ECO:0000256" key="2">
    <source>
        <dbReference type="ARBA" id="ARBA00023125"/>
    </source>
</evidence>
<dbReference type="PANTHER" id="PTHR42756:SF1">
    <property type="entry name" value="TRANSCRIPTIONAL REPRESSOR OF EMRAB OPERON"/>
    <property type="match status" value="1"/>
</dbReference>
<evidence type="ECO:0000256" key="1">
    <source>
        <dbReference type="ARBA" id="ARBA00023015"/>
    </source>
</evidence>
<dbReference type="PANTHER" id="PTHR42756">
    <property type="entry name" value="TRANSCRIPTIONAL REGULATOR, MARR"/>
    <property type="match status" value="1"/>
</dbReference>
<dbReference type="Gene3D" id="1.10.10.10">
    <property type="entry name" value="Winged helix-like DNA-binding domain superfamily/Winged helix DNA-binding domain"/>
    <property type="match status" value="1"/>
</dbReference>
<dbReference type="OrthoDB" id="49580at2"/>
<dbReference type="Proteomes" id="UP000190080">
    <property type="component" value="Unassembled WGS sequence"/>
</dbReference>
<dbReference type="RefSeq" id="WP_079422153.1">
    <property type="nucleotide sequence ID" value="NZ_MZGV01000005.1"/>
</dbReference>
<protein>
    <submittedName>
        <fullName evidence="5">MarR family protein</fullName>
    </submittedName>
</protein>
<dbReference type="SUPFAM" id="SSF46785">
    <property type="entry name" value="Winged helix' DNA-binding domain"/>
    <property type="match status" value="1"/>
</dbReference>
<dbReference type="EMBL" id="MZGV01000005">
    <property type="protein sequence ID" value="OPJ64146.1"/>
    <property type="molecule type" value="Genomic_DNA"/>
</dbReference>
<keyword evidence="1" id="KW-0805">Transcription regulation</keyword>
<feature type="domain" description="HTH marR-type" evidence="4">
    <location>
        <begin position="11"/>
        <end position="146"/>
    </location>
</feature>
<evidence type="ECO:0000313" key="5">
    <source>
        <dbReference type="EMBL" id="OPJ64146.1"/>
    </source>
</evidence>
<proteinExistence type="predicted"/>
<dbReference type="Pfam" id="PF01047">
    <property type="entry name" value="MarR"/>
    <property type="match status" value="1"/>
</dbReference>
<keyword evidence="2" id="KW-0238">DNA-binding</keyword>
<dbReference type="CDD" id="cd00090">
    <property type="entry name" value="HTH_ARSR"/>
    <property type="match status" value="1"/>
</dbReference>
<evidence type="ECO:0000256" key="3">
    <source>
        <dbReference type="ARBA" id="ARBA00023163"/>
    </source>
</evidence>
<sequence>MIENNKVEYTESEYIEKLVSLFRALQKNFSDYFVEKTEQFGFSGSQLFSILAIYKNPEINIQELSKLLNLSKSTVSGIVDRLVDQGVIIREIPEENRRTVKLSLSQDFSKKFNVVEIRNEFFADIAKNASIDDLKEVVRGLEKFQELIDKSKK</sequence>
<dbReference type="InterPro" id="IPR036390">
    <property type="entry name" value="WH_DNA-bd_sf"/>
</dbReference>
<evidence type="ECO:0000259" key="4">
    <source>
        <dbReference type="PROSITE" id="PS50995"/>
    </source>
</evidence>
<dbReference type="InterPro" id="IPR036388">
    <property type="entry name" value="WH-like_DNA-bd_sf"/>
</dbReference>
<dbReference type="SMART" id="SM00347">
    <property type="entry name" value="HTH_MARR"/>
    <property type="match status" value="1"/>
</dbReference>
<dbReference type="GO" id="GO:0003700">
    <property type="term" value="F:DNA-binding transcription factor activity"/>
    <property type="evidence" value="ECO:0007669"/>
    <property type="project" value="InterPro"/>
</dbReference>
<keyword evidence="3" id="KW-0804">Transcription</keyword>
<gene>
    <name evidence="5" type="ORF">CLORY_06930</name>
</gene>